<name>A0A6M0S9P8_9CYAN</name>
<dbReference type="AlphaFoldDB" id="A0A6M0S9P8"/>
<reference evidence="2 3" key="1">
    <citation type="journal article" date="2020" name="Microb. Ecol.">
        <title>Ecogenomics of the Marine Benthic Filamentous Cyanobacterium Adonisia.</title>
        <authorList>
            <person name="Walter J.M."/>
            <person name="Coutinho F.H."/>
            <person name="Leomil L."/>
            <person name="Hargreaves P.I."/>
            <person name="Campeao M.E."/>
            <person name="Vieira V.V."/>
            <person name="Silva B.S."/>
            <person name="Fistarol G.O."/>
            <person name="Salomon P.S."/>
            <person name="Sawabe T."/>
            <person name="Mino S."/>
            <person name="Hosokawa M."/>
            <person name="Miyashita H."/>
            <person name="Maruyama F."/>
            <person name="van Verk M.C."/>
            <person name="Dutilh B.E."/>
            <person name="Thompson C.C."/>
            <person name="Thompson F.L."/>
        </authorList>
    </citation>
    <scope>NUCLEOTIDE SEQUENCE [LARGE SCALE GENOMIC DNA]</scope>
    <source>
        <strain evidence="2 3">CCMR0082</strain>
    </source>
</reference>
<keyword evidence="2" id="KW-0808">Transferase</keyword>
<feature type="domain" description="N-acetyltransferase" evidence="1">
    <location>
        <begin position="4"/>
        <end position="142"/>
    </location>
</feature>
<dbReference type="SUPFAM" id="SSF55729">
    <property type="entry name" value="Acyl-CoA N-acyltransferases (Nat)"/>
    <property type="match status" value="1"/>
</dbReference>
<dbReference type="RefSeq" id="WP_163665344.1">
    <property type="nucleotide sequence ID" value="NZ_QZCE01000002.1"/>
</dbReference>
<protein>
    <submittedName>
        <fullName evidence="2">GNAT family N-acetyltransferase</fullName>
    </submittedName>
</protein>
<dbReference type="EMBL" id="QZCE01000002">
    <property type="protein sequence ID" value="NEZ64793.1"/>
    <property type="molecule type" value="Genomic_DNA"/>
</dbReference>
<evidence type="ECO:0000313" key="3">
    <source>
        <dbReference type="Proteomes" id="UP000473574"/>
    </source>
</evidence>
<comment type="caution">
    <text evidence="2">The sequence shown here is derived from an EMBL/GenBank/DDBJ whole genome shotgun (WGS) entry which is preliminary data.</text>
</comment>
<evidence type="ECO:0000259" key="1">
    <source>
        <dbReference type="PROSITE" id="PS51186"/>
    </source>
</evidence>
<gene>
    <name evidence="2" type="ORF">D0962_18710</name>
</gene>
<dbReference type="Pfam" id="PF00583">
    <property type="entry name" value="Acetyltransf_1"/>
    <property type="match status" value="1"/>
</dbReference>
<proteinExistence type="predicted"/>
<organism evidence="2 3">
    <name type="scientific">Adonisia turfae CCMR0082</name>
    <dbReference type="NCBI Taxonomy" id="2304604"/>
    <lineage>
        <taxon>Bacteria</taxon>
        <taxon>Bacillati</taxon>
        <taxon>Cyanobacteriota</taxon>
        <taxon>Adonisia</taxon>
        <taxon>Adonisia turfae</taxon>
    </lineage>
</organism>
<dbReference type="InterPro" id="IPR016181">
    <property type="entry name" value="Acyl_CoA_acyltransferase"/>
</dbReference>
<dbReference type="CDD" id="cd04301">
    <property type="entry name" value="NAT_SF"/>
    <property type="match status" value="1"/>
</dbReference>
<dbReference type="PROSITE" id="PS51186">
    <property type="entry name" value="GNAT"/>
    <property type="match status" value="1"/>
</dbReference>
<dbReference type="GO" id="GO:0016747">
    <property type="term" value="F:acyltransferase activity, transferring groups other than amino-acyl groups"/>
    <property type="evidence" value="ECO:0007669"/>
    <property type="project" value="InterPro"/>
</dbReference>
<evidence type="ECO:0000313" key="2">
    <source>
        <dbReference type="EMBL" id="NEZ64793.1"/>
    </source>
</evidence>
<dbReference type="Proteomes" id="UP000473574">
    <property type="component" value="Unassembled WGS sequence"/>
</dbReference>
<accession>A0A6M0S9P8</accession>
<dbReference type="InterPro" id="IPR000182">
    <property type="entry name" value="GNAT_dom"/>
</dbReference>
<sequence>MPDHIIRRAIVNDASTLSDLDHIARGSSNRRDFIRNTVESDCAWVVEISGEIIGYGVISHGFFGRSFIDLIYLAEPHRSSGHGPKLVAFLERQSQSSDLFTSTNESNSHIQHVLEKLGYERSGVIHNLDPDDPEIVYVKGSVRA</sequence>
<dbReference type="Gene3D" id="3.40.630.30">
    <property type="match status" value="1"/>
</dbReference>